<dbReference type="CDD" id="cd00761">
    <property type="entry name" value="Glyco_tranf_GTA_type"/>
    <property type="match status" value="1"/>
</dbReference>
<dbReference type="GO" id="GO:0016740">
    <property type="term" value="F:transferase activity"/>
    <property type="evidence" value="ECO:0007669"/>
    <property type="project" value="UniProtKB-KW"/>
</dbReference>
<dbReference type="RefSeq" id="WP_100161912.1">
    <property type="nucleotide sequence ID" value="NZ_PGTB01000017.1"/>
</dbReference>
<dbReference type="Pfam" id="PF13704">
    <property type="entry name" value="Glyco_tranf_2_4"/>
    <property type="match status" value="1"/>
</dbReference>
<comment type="caution">
    <text evidence="1">The sequence shown here is derived from an EMBL/GenBank/DDBJ whole genome shotgun (WGS) entry which is preliminary data.</text>
</comment>
<evidence type="ECO:0000313" key="2">
    <source>
        <dbReference type="Proteomes" id="UP000231553"/>
    </source>
</evidence>
<dbReference type="Gene3D" id="3.90.550.10">
    <property type="entry name" value="Spore Coat Polysaccharide Biosynthesis Protein SpsA, Chain A"/>
    <property type="match status" value="1"/>
</dbReference>
<name>A0A2M8J3H1_9RHOB</name>
<evidence type="ECO:0000313" key="1">
    <source>
        <dbReference type="EMBL" id="PJE37329.1"/>
    </source>
</evidence>
<reference evidence="1 2" key="1">
    <citation type="journal article" date="2018" name="Int. J. Syst. Evol. Microbiol.">
        <title>Pseudooceanicola lipolyticus sp. nov., a marine alphaproteobacterium, reclassification of Oceanicola flagellatus as Pseudooceanicola flagellatus comb. nov. and emended description of the genus Pseudooceanicola.</title>
        <authorList>
            <person name="Huang M.-M."/>
            <person name="Guo L.-L."/>
            <person name="Wu Y.-H."/>
            <person name="Lai Q.-L."/>
            <person name="Shao Z.-Z."/>
            <person name="Wang C.-S."/>
            <person name="Wu M."/>
            <person name="Xu X.-W."/>
        </authorList>
    </citation>
    <scope>NUCLEOTIDE SEQUENCE [LARGE SCALE GENOMIC DNA]</scope>
    <source>
        <strain evidence="1 2">157</strain>
    </source>
</reference>
<dbReference type="SUPFAM" id="SSF53448">
    <property type="entry name" value="Nucleotide-diphospho-sugar transferases"/>
    <property type="match status" value="1"/>
</dbReference>
<dbReference type="AlphaFoldDB" id="A0A2M8J3H1"/>
<keyword evidence="1" id="KW-0808">Transferase</keyword>
<accession>A0A2M8J3H1</accession>
<dbReference type="OrthoDB" id="3010234at2"/>
<proteinExistence type="predicted"/>
<dbReference type="EMBL" id="PGTB01000017">
    <property type="protein sequence ID" value="PJE37329.1"/>
    <property type="molecule type" value="Genomic_DNA"/>
</dbReference>
<keyword evidence="2" id="KW-1185">Reference proteome</keyword>
<sequence length="343" mass="39147">MTADRATGPGIWQAYRLRLKRRRLLWRAFRSRHQLKSMQNRTGAIAPGDILLVMVVRNEALRLPYFLDYYRRLGVAQFLVVDNDSTDDTAPLLAAQPDVSLWSTKASYRAARFGLDWASWLLMRYGHGHWCLLLDADELLIYPHCDSRDLKALTGWLDRRRQPALGALMLDLYPQGPVGEGAAAPGADPLETLNWFDPGPYRALRQRPMQNLWVQGGVRERVFFPRRPRRSPTLNKLPLIRWNRRWAFVNSCHSILPPQLNLAYSGPGGIEPSGVLLHTKFLPDVTARAAEDQARQQHFNDPQSFSGYYDAIAEQPVLWSDKSLRYEGWRQLAGLGLMSSGGW</sequence>
<dbReference type="InterPro" id="IPR029044">
    <property type="entry name" value="Nucleotide-diphossugar_trans"/>
</dbReference>
<organism evidence="1 2">
    <name type="scientific">Pseudooceanicola lipolyticus</name>
    <dbReference type="NCBI Taxonomy" id="2029104"/>
    <lineage>
        <taxon>Bacteria</taxon>
        <taxon>Pseudomonadati</taxon>
        <taxon>Pseudomonadota</taxon>
        <taxon>Alphaproteobacteria</taxon>
        <taxon>Rhodobacterales</taxon>
        <taxon>Paracoccaceae</taxon>
        <taxon>Pseudooceanicola</taxon>
    </lineage>
</organism>
<protein>
    <submittedName>
        <fullName evidence="1">Glycosyl transferase family 2</fullName>
    </submittedName>
</protein>
<gene>
    <name evidence="1" type="ORF">CVM52_07600</name>
</gene>
<dbReference type="Proteomes" id="UP000231553">
    <property type="component" value="Unassembled WGS sequence"/>
</dbReference>